<dbReference type="PANTHER" id="PTHR35096:SF8">
    <property type="entry name" value="OS03G0308600 PROTEIN"/>
    <property type="match status" value="1"/>
</dbReference>
<dbReference type="PANTHER" id="PTHR35096">
    <property type="entry name" value="BNAA08G28570D PROTEIN"/>
    <property type="match status" value="1"/>
</dbReference>
<protein>
    <recommendedName>
        <fullName evidence="2">DUF7787 domain-containing protein</fullName>
    </recommendedName>
</protein>
<dbReference type="OrthoDB" id="692230at2759"/>
<reference evidence="3" key="2">
    <citation type="journal article" date="2023" name="Plants (Basel)">
        <title>Annotation of the Turnera subulata (Passifloraceae) Draft Genome Reveals the S-Locus Evolved after the Divergence of Turneroideae from Passifloroideae in a Stepwise Manner.</title>
        <authorList>
            <person name="Henning P.M."/>
            <person name="Roalson E.H."/>
            <person name="Mir W."/>
            <person name="McCubbin A.G."/>
            <person name="Shore J.S."/>
        </authorList>
    </citation>
    <scope>NUCLEOTIDE SEQUENCE</scope>
    <source>
        <strain evidence="3">F60SS</strain>
    </source>
</reference>
<dbReference type="EMBL" id="JAKUCV010004468">
    <property type="protein sequence ID" value="KAJ4835272.1"/>
    <property type="molecule type" value="Genomic_DNA"/>
</dbReference>
<accession>A0A9Q0FPL5</accession>
<name>A0A9Q0FPL5_9ROSI</name>
<dbReference type="InterPro" id="IPR056689">
    <property type="entry name" value="DUF7787"/>
</dbReference>
<dbReference type="AlphaFoldDB" id="A0A9Q0FPL5"/>
<gene>
    <name evidence="3" type="ORF">Tsubulata_043149</name>
</gene>
<comment type="caution">
    <text evidence="3">The sequence shown here is derived from an EMBL/GenBank/DDBJ whole genome shotgun (WGS) entry which is preliminary data.</text>
</comment>
<feature type="region of interest" description="Disordered" evidence="1">
    <location>
        <begin position="117"/>
        <end position="143"/>
    </location>
</feature>
<keyword evidence="4" id="KW-1185">Reference proteome</keyword>
<evidence type="ECO:0000256" key="1">
    <source>
        <dbReference type="SAM" id="MobiDB-lite"/>
    </source>
</evidence>
<feature type="domain" description="DUF7787" evidence="2">
    <location>
        <begin position="9"/>
        <end position="62"/>
    </location>
</feature>
<evidence type="ECO:0000313" key="4">
    <source>
        <dbReference type="Proteomes" id="UP001141552"/>
    </source>
</evidence>
<sequence>MRRKSQALKIPLEDYLHFLDFRNHKDLSVNFLNQIIGMHGFKKIHRTPKRVLVEALGGVELVKPWRSTVGEEEGVGEREEKVRRNVEEVIADLKELDWQECCVTSLQSIPTTLSLAHTLPPLPPSSARTKRKRSNRNNNYSSTVTTTATTIPTWAAGLGALPPPGIHAATSPAAAAAAASHALVSFASTSSSSSSP</sequence>
<organism evidence="3 4">
    <name type="scientific">Turnera subulata</name>
    <dbReference type="NCBI Taxonomy" id="218843"/>
    <lineage>
        <taxon>Eukaryota</taxon>
        <taxon>Viridiplantae</taxon>
        <taxon>Streptophyta</taxon>
        <taxon>Embryophyta</taxon>
        <taxon>Tracheophyta</taxon>
        <taxon>Spermatophyta</taxon>
        <taxon>Magnoliopsida</taxon>
        <taxon>eudicotyledons</taxon>
        <taxon>Gunneridae</taxon>
        <taxon>Pentapetalae</taxon>
        <taxon>rosids</taxon>
        <taxon>fabids</taxon>
        <taxon>Malpighiales</taxon>
        <taxon>Passifloraceae</taxon>
        <taxon>Turnera</taxon>
    </lineage>
</organism>
<dbReference type="Proteomes" id="UP001141552">
    <property type="component" value="Unassembled WGS sequence"/>
</dbReference>
<evidence type="ECO:0000259" key="2">
    <source>
        <dbReference type="Pfam" id="PF25042"/>
    </source>
</evidence>
<reference evidence="3" key="1">
    <citation type="submission" date="2022-02" db="EMBL/GenBank/DDBJ databases">
        <authorList>
            <person name="Henning P.M."/>
            <person name="McCubbin A.G."/>
            <person name="Shore J.S."/>
        </authorList>
    </citation>
    <scope>NUCLEOTIDE SEQUENCE</scope>
    <source>
        <strain evidence="3">F60SS</strain>
        <tissue evidence="3">Leaves</tissue>
    </source>
</reference>
<evidence type="ECO:0000313" key="3">
    <source>
        <dbReference type="EMBL" id="KAJ4835272.1"/>
    </source>
</evidence>
<dbReference type="Pfam" id="PF25042">
    <property type="entry name" value="DUF7787"/>
    <property type="match status" value="1"/>
</dbReference>
<proteinExistence type="predicted"/>